<feature type="compositionally biased region" description="Basic and acidic residues" evidence="1">
    <location>
        <begin position="15"/>
        <end position="29"/>
    </location>
</feature>
<evidence type="ECO:0000313" key="3">
    <source>
        <dbReference type="Proteomes" id="UP000789396"/>
    </source>
</evidence>
<dbReference type="AlphaFoldDB" id="A0A9N9KAQ5"/>
<dbReference type="Proteomes" id="UP000789396">
    <property type="component" value="Unassembled WGS sequence"/>
</dbReference>
<dbReference type="EMBL" id="CAJVPZ010098994">
    <property type="protein sequence ID" value="CAG8820403.1"/>
    <property type="molecule type" value="Genomic_DNA"/>
</dbReference>
<protein>
    <submittedName>
        <fullName evidence="2">18221_t:CDS:1</fullName>
    </submittedName>
</protein>
<sequence length="87" mass="9822">TVMIGIPLSNDDEQISNHDDEQILNHDDEQTLNNNNFSNTDQEDQDQENRSSENECQVVTENEKGLKDLSNNTVNVKPISGFTDTID</sequence>
<name>A0A9N9KAQ5_9GLOM</name>
<accession>A0A9N9KAQ5</accession>
<comment type="caution">
    <text evidence="2">The sequence shown here is derived from an EMBL/GenBank/DDBJ whole genome shotgun (WGS) entry which is preliminary data.</text>
</comment>
<feature type="non-terminal residue" evidence="2">
    <location>
        <position position="1"/>
    </location>
</feature>
<keyword evidence="3" id="KW-1185">Reference proteome</keyword>
<feature type="non-terminal residue" evidence="2">
    <location>
        <position position="87"/>
    </location>
</feature>
<evidence type="ECO:0000313" key="2">
    <source>
        <dbReference type="EMBL" id="CAG8820403.1"/>
    </source>
</evidence>
<gene>
    <name evidence="2" type="ORF">RFULGI_LOCUS19594</name>
</gene>
<evidence type="ECO:0000256" key="1">
    <source>
        <dbReference type="SAM" id="MobiDB-lite"/>
    </source>
</evidence>
<reference evidence="2" key="1">
    <citation type="submission" date="2021-06" db="EMBL/GenBank/DDBJ databases">
        <authorList>
            <person name="Kallberg Y."/>
            <person name="Tangrot J."/>
            <person name="Rosling A."/>
        </authorList>
    </citation>
    <scope>NUCLEOTIDE SEQUENCE</scope>
    <source>
        <strain evidence="2">IN212</strain>
    </source>
</reference>
<organism evidence="2 3">
    <name type="scientific">Racocetra fulgida</name>
    <dbReference type="NCBI Taxonomy" id="60492"/>
    <lineage>
        <taxon>Eukaryota</taxon>
        <taxon>Fungi</taxon>
        <taxon>Fungi incertae sedis</taxon>
        <taxon>Mucoromycota</taxon>
        <taxon>Glomeromycotina</taxon>
        <taxon>Glomeromycetes</taxon>
        <taxon>Diversisporales</taxon>
        <taxon>Gigasporaceae</taxon>
        <taxon>Racocetra</taxon>
    </lineage>
</organism>
<proteinExistence type="predicted"/>
<feature type="region of interest" description="Disordered" evidence="1">
    <location>
        <begin position="1"/>
        <end position="56"/>
    </location>
</feature>
<feature type="compositionally biased region" description="Polar residues" evidence="1">
    <location>
        <begin position="31"/>
        <end position="40"/>
    </location>
</feature>